<dbReference type="AlphaFoldDB" id="A0A9P8YBY1"/>
<accession>A0A9P8YBY1</accession>
<name>A0A9P8YBY1_9PEZI</name>
<comment type="caution">
    <text evidence="2">The sequence shown here is derived from an EMBL/GenBank/DDBJ whole genome shotgun (WGS) entry which is preliminary data.</text>
</comment>
<reference evidence="2" key="1">
    <citation type="journal article" date="2021" name="Nat. Commun.">
        <title>Genetic determinants of endophytism in the Arabidopsis root mycobiome.</title>
        <authorList>
            <person name="Mesny F."/>
            <person name="Miyauchi S."/>
            <person name="Thiergart T."/>
            <person name="Pickel B."/>
            <person name="Atanasova L."/>
            <person name="Karlsson M."/>
            <person name="Huettel B."/>
            <person name="Barry K.W."/>
            <person name="Haridas S."/>
            <person name="Chen C."/>
            <person name="Bauer D."/>
            <person name="Andreopoulos W."/>
            <person name="Pangilinan J."/>
            <person name="LaButti K."/>
            <person name="Riley R."/>
            <person name="Lipzen A."/>
            <person name="Clum A."/>
            <person name="Drula E."/>
            <person name="Henrissat B."/>
            <person name="Kohler A."/>
            <person name="Grigoriev I.V."/>
            <person name="Martin F.M."/>
            <person name="Hacquard S."/>
        </authorList>
    </citation>
    <scope>NUCLEOTIDE SEQUENCE</scope>
    <source>
        <strain evidence="2">MPI-CAGE-CH-0230</strain>
    </source>
</reference>
<feature type="domain" description="Heterokaryon incompatibility" evidence="1">
    <location>
        <begin position="211"/>
        <end position="367"/>
    </location>
</feature>
<gene>
    <name evidence="2" type="ORF">B0I36DRAFT_359537</name>
</gene>
<dbReference type="GeneID" id="70187692"/>
<evidence type="ECO:0000259" key="1">
    <source>
        <dbReference type="Pfam" id="PF06985"/>
    </source>
</evidence>
<evidence type="ECO:0000313" key="2">
    <source>
        <dbReference type="EMBL" id="KAH7037906.1"/>
    </source>
</evidence>
<dbReference type="RefSeq" id="XP_046017027.1">
    <property type="nucleotide sequence ID" value="XM_046158146.1"/>
</dbReference>
<proteinExistence type="predicted"/>
<dbReference type="Proteomes" id="UP000756346">
    <property type="component" value="Unassembled WGS sequence"/>
</dbReference>
<dbReference type="PANTHER" id="PTHR33112">
    <property type="entry name" value="DOMAIN PROTEIN, PUTATIVE-RELATED"/>
    <property type="match status" value="1"/>
</dbReference>
<sequence>MTTTTSTQLYQPWAEEQVHSCSYCQAITSLRITNDGIKIEMVNKVMAVHEVWEGACTAEPCTFLWRYLVDLACYESEMNLGMFPLWELEAHVDGDPGDYAVNFIWIHPVWGRFDPRENLGNMVLMALEGSRGGEYVRRRPLVLDPSSQANLNWMKQKIEICNKTHEKCMRAFVANREKYTGPKRLLSVGGPQEPVVRLIPTHSLPLDTIRYAAVSYAWGTPENGTEEMKTKSANLEARLRDGIPFMELPMTIQHLAEVARALHLPYLWVDAYCVLQEDAPGVGGELKTTSFEGIYRRADVVLAASVAQHCAAGVLHPQSVFKAYGQLYGFKVLTADGDKVEVYAAERLLYDQFDEFPAQQRGWIDQELESALRVLDFGERQVWGRCKQMQEPKGGDDYIDYILRDDMSTDLHDIWILVVGNYSKLRFGSAKDRQPGMRVRICNLAEKHGIPEDECIAGIWKRSALYHLQWCNKTLPESRISDMPTWSWLASPQGVHYMQITDWGGYTLKILKFPTRGDEPETIQVRGRLQPATVAANLEDWLKSLGPLAEIQTWWDIVPAPDTAVSLVEISSNANRNAGLILERSDPWEDVYARCGFYEVGEPSGSFEAGKPKDQPEARPVGPVNAWFEAANPKAFTLV</sequence>
<dbReference type="InterPro" id="IPR010730">
    <property type="entry name" value="HET"/>
</dbReference>
<evidence type="ECO:0000313" key="3">
    <source>
        <dbReference type="Proteomes" id="UP000756346"/>
    </source>
</evidence>
<dbReference type="Pfam" id="PF06985">
    <property type="entry name" value="HET"/>
    <property type="match status" value="1"/>
</dbReference>
<dbReference type="EMBL" id="JAGTJQ010000002">
    <property type="protein sequence ID" value="KAH7037906.1"/>
    <property type="molecule type" value="Genomic_DNA"/>
</dbReference>
<dbReference type="PANTHER" id="PTHR33112:SF9">
    <property type="entry name" value="HETEROKARYON INCOMPATIBILITY DOMAIN-CONTAINING PROTEIN"/>
    <property type="match status" value="1"/>
</dbReference>
<keyword evidence="3" id="KW-1185">Reference proteome</keyword>
<protein>
    <recommendedName>
        <fullName evidence="1">Heterokaryon incompatibility domain-containing protein</fullName>
    </recommendedName>
</protein>
<dbReference type="OrthoDB" id="5125733at2759"/>
<organism evidence="2 3">
    <name type="scientific">Microdochium trichocladiopsis</name>
    <dbReference type="NCBI Taxonomy" id="1682393"/>
    <lineage>
        <taxon>Eukaryota</taxon>
        <taxon>Fungi</taxon>
        <taxon>Dikarya</taxon>
        <taxon>Ascomycota</taxon>
        <taxon>Pezizomycotina</taxon>
        <taxon>Sordariomycetes</taxon>
        <taxon>Xylariomycetidae</taxon>
        <taxon>Xylariales</taxon>
        <taxon>Microdochiaceae</taxon>
        <taxon>Microdochium</taxon>
    </lineage>
</organism>